<dbReference type="EMBL" id="UYWW01013181">
    <property type="protein sequence ID" value="VDM23119.1"/>
    <property type="molecule type" value="Genomic_DNA"/>
</dbReference>
<evidence type="ECO:0000313" key="4">
    <source>
        <dbReference type="Proteomes" id="UP000270924"/>
    </source>
</evidence>
<accession>A0A3P7F3D3</accession>
<dbReference type="Pfam" id="PF01549">
    <property type="entry name" value="ShK"/>
    <property type="match status" value="1"/>
</dbReference>
<evidence type="ECO:0000313" key="3">
    <source>
        <dbReference type="EMBL" id="VDM23119.1"/>
    </source>
</evidence>
<feature type="disulfide bond" evidence="1">
    <location>
        <begin position="35"/>
        <end position="69"/>
    </location>
</feature>
<dbReference type="PROSITE" id="PS51670">
    <property type="entry name" value="SHKT"/>
    <property type="match status" value="1"/>
</dbReference>
<protein>
    <recommendedName>
        <fullName evidence="2">ShKT domain-containing protein</fullName>
    </recommendedName>
</protein>
<sequence length="74" mass="8305">MNLLGTNTVNWNLISGVSGDDNNPITKRFKCRDGCCDEHEWCRFWSSAGECTANKGWMTDNCQLACNTCHKGMN</sequence>
<evidence type="ECO:0000259" key="2">
    <source>
        <dbReference type="PROSITE" id="PS51670"/>
    </source>
</evidence>
<feature type="domain" description="ShKT" evidence="2">
    <location>
        <begin position="35"/>
        <end position="69"/>
    </location>
</feature>
<organism evidence="3 4">
    <name type="scientific">Wuchereria bancrofti</name>
    <dbReference type="NCBI Taxonomy" id="6293"/>
    <lineage>
        <taxon>Eukaryota</taxon>
        <taxon>Metazoa</taxon>
        <taxon>Ecdysozoa</taxon>
        <taxon>Nematoda</taxon>
        <taxon>Chromadorea</taxon>
        <taxon>Rhabditida</taxon>
        <taxon>Spirurina</taxon>
        <taxon>Spiruromorpha</taxon>
        <taxon>Filarioidea</taxon>
        <taxon>Onchocercidae</taxon>
        <taxon>Wuchereria</taxon>
    </lineage>
</organism>
<reference evidence="3 4" key="1">
    <citation type="submission" date="2018-11" db="EMBL/GenBank/DDBJ databases">
        <authorList>
            <consortium name="Pathogen Informatics"/>
        </authorList>
    </citation>
    <scope>NUCLEOTIDE SEQUENCE [LARGE SCALE GENOMIC DNA]</scope>
</reference>
<dbReference type="InParanoid" id="A0A3P7F3D3"/>
<dbReference type="SMART" id="SM00254">
    <property type="entry name" value="ShKT"/>
    <property type="match status" value="1"/>
</dbReference>
<dbReference type="AlphaFoldDB" id="A0A3P7F3D3"/>
<evidence type="ECO:0000256" key="1">
    <source>
        <dbReference type="PROSITE-ProRule" id="PRU01005"/>
    </source>
</evidence>
<keyword evidence="4" id="KW-1185">Reference proteome</keyword>
<comment type="caution">
    <text evidence="1">Lacks conserved residue(s) required for the propagation of feature annotation.</text>
</comment>
<dbReference type="OMA" id="CTANARW"/>
<dbReference type="Proteomes" id="UP000270924">
    <property type="component" value="Unassembled WGS sequence"/>
</dbReference>
<name>A0A3P7F3D3_WUCBA</name>
<proteinExistence type="predicted"/>
<dbReference type="InterPro" id="IPR003582">
    <property type="entry name" value="ShKT_dom"/>
</dbReference>
<gene>
    <name evidence="3" type="ORF">WBA_LOCUS12835</name>
</gene>
<dbReference type="OrthoDB" id="5783007at2759"/>
<keyword evidence="1" id="KW-1015">Disulfide bond</keyword>